<feature type="region of interest" description="Disordered" evidence="1">
    <location>
        <begin position="156"/>
        <end position="175"/>
    </location>
</feature>
<evidence type="ECO:0000259" key="2">
    <source>
        <dbReference type="Pfam" id="PF13699"/>
    </source>
</evidence>
<dbReference type="AlphaFoldDB" id="A0A8D4VQC2"/>
<evidence type="ECO:0000313" key="4">
    <source>
        <dbReference type="Proteomes" id="UP000824988"/>
    </source>
</evidence>
<dbReference type="EMBL" id="AP019782">
    <property type="protein sequence ID" value="BBL70699.1"/>
    <property type="molecule type" value="Genomic_DNA"/>
</dbReference>
<dbReference type="KEGG" id="moz:MoryE10_13050"/>
<organism evidence="3 4">
    <name type="scientific">Methylogaea oryzae</name>
    <dbReference type="NCBI Taxonomy" id="1295382"/>
    <lineage>
        <taxon>Bacteria</taxon>
        <taxon>Pseudomonadati</taxon>
        <taxon>Pseudomonadota</taxon>
        <taxon>Gammaproteobacteria</taxon>
        <taxon>Methylococcales</taxon>
        <taxon>Methylococcaceae</taxon>
        <taxon>Methylogaea</taxon>
    </lineage>
</organism>
<feature type="compositionally biased region" description="Low complexity" evidence="1">
    <location>
        <begin position="15"/>
        <end position="30"/>
    </location>
</feature>
<dbReference type="InterPro" id="IPR025295">
    <property type="entry name" value="eCIS_core_dom"/>
</dbReference>
<evidence type="ECO:0000313" key="3">
    <source>
        <dbReference type="EMBL" id="BBL70699.1"/>
    </source>
</evidence>
<gene>
    <name evidence="3" type="ORF">MoryE10_13050</name>
</gene>
<accession>A0A8D4VQC2</accession>
<feature type="region of interest" description="Disordered" evidence="1">
    <location>
        <begin position="1"/>
        <end position="30"/>
    </location>
</feature>
<evidence type="ECO:0000256" key="1">
    <source>
        <dbReference type="SAM" id="MobiDB-lite"/>
    </source>
</evidence>
<reference evidence="3" key="1">
    <citation type="submission" date="2019-06" db="EMBL/GenBank/DDBJ databases">
        <title>Complete genome sequence of Methylogaea oryzae strain JCM16910.</title>
        <authorList>
            <person name="Asakawa S."/>
        </authorList>
    </citation>
    <scope>NUCLEOTIDE SEQUENCE</scope>
    <source>
        <strain evidence="3">E10</strain>
    </source>
</reference>
<keyword evidence="4" id="KW-1185">Reference proteome</keyword>
<dbReference type="Proteomes" id="UP000824988">
    <property type="component" value="Chromosome"/>
</dbReference>
<dbReference type="RefSeq" id="WP_221048597.1">
    <property type="nucleotide sequence ID" value="NZ_AP019782.1"/>
</dbReference>
<proteinExistence type="predicted"/>
<sequence length="451" mass="49524">MTARITQAKIRRADGTANSPANGANTASASAAPPAYGIDFLDNSRQQPNRTGLPHQLKAAVENLSGVPLDNVRVHYNSAKPAQLQALAYTQGTDIYIGPGQERQVAHEAWHVVQQAEGRVQATRQMKGKIPLNDDPRLEREADEMGARLQTTDAAAVANQPSPAQPHSTPASSAVVQRSVKSVTINTSNIVSNVVLDNSRVGVHTGDQHTTSYTLMESMVRNNILGKKLDDAFETLAVLVEQNMFLPTYQTTTWKEDPNTAIARVAGEIRALKGGNGDVNDLLKYANETIAYRNSLDRSSYKNKNPTHSGVNEGNEAGILDKIELELRNGNKAFAYKPDIDVFPHVWNLFHFDPQSQTSEEELAAQIIQHAYTIMLAYPNIPELSSPVATIANGLKTGDIALRVVDSKNYDWKKLATLLNNYGTKKHIPQYLKKARNDYDKIIGKYGYSLV</sequence>
<feature type="domain" description="eCIS core" evidence="2">
    <location>
        <begin position="53"/>
        <end position="118"/>
    </location>
</feature>
<protein>
    <recommendedName>
        <fullName evidence="2">eCIS core domain-containing protein</fullName>
    </recommendedName>
</protein>
<name>A0A8D4VQC2_9GAMM</name>
<dbReference type="Pfam" id="PF13699">
    <property type="entry name" value="eCIS_core"/>
    <property type="match status" value="1"/>
</dbReference>